<reference evidence="5 6" key="1">
    <citation type="submission" date="2019-08" db="EMBL/GenBank/DDBJ databases">
        <title>Whole genome of Aphis craccivora.</title>
        <authorList>
            <person name="Voronova N.V."/>
            <person name="Shulinski R.S."/>
            <person name="Bandarenka Y.V."/>
            <person name="Zhorov D.G."/>
            <person name="Warner D."/>
        </authorList>
    </citation>
    <scope>NUCLEOTIDE SEQUENCE [LARGE SCALE GENOMIC DNA]</scope>
    <source>
        <strain evidence="5">180601</strain>
        <tissue evidence="5">Whole Body</tissue>
    </source>
</reference>
<feature type="domain" description="Beta-galactosidase galactose-binding" evidence="4">
    <location>
        <begin position="135"/>
        <end position="195"/>
    </location>
</feature>
<dbReference type="AlphaFoldDB" id="A0A6G0YRE1"/>
<evidence type="ECO:0000256" key="2">
    <source>
        <dbReference type="ARBA" id="ARBA00023295"/>
    </source>
</evidence>
<keyword evidence="6" id="KW-1185">Reference proteome</keyword>
<keyword evidence="2" id="KW-0326">Glycosidase</keyword>
<evidence type="ECO:0000313" key="6">
    <source>
        <dbReference type="Proteomes" id="UP000478052"/>
    </source>
</evidence>
<proteinExistence type="predicted"/>
<dbReference type="InterPro" id="IPR048912">
    <property type="entry name" value="BetaGal1-like_ABD1"/>
</dbReference>
<dbReference type="GO" id="GO:0004553">
    <property type="term" value="F:hydrolase activity, hydrolyzing O-glycosyl compounds"/>
    <property type="evidence" value="ECO:0007669"/>
    <property type="project" value="InterPro"/>
</dbReference>
<dbReference type="SUPFAM" id="SSF49785">
    <property type="entry name" value="Galactose-binding domain-like"/>
    <property type="match status" value="1"/>
</dbReference>
<dbReference type="InterPro" id="IPR001944">
    <property type="entry name" value="Glycoside_Hdrlase_35"/>
</dbReference>
<dbReference type="Pfam" id="PF21317">
    <property type="entry name" value="BetaGal_ABD_1"/>
    <property type="match status" value="1"/>
</dbReference>
<protein>
    <submittedName>
        <fullName evidence="5">Beta-galactosidase-1-like protein</fullName>
    </submittedName>
</protein>
<dbReference type="GO" id="GO:0005975">
    <property type="term" value="P:carbohydrate metabolic process"/>
    <property type="evidence" value="ECO:0007669"/>
    <property type="project" value="InterPro"/>
</dbReference>
<dbReference type="Pfam" id="PF21467">
    <property type="entry name" value="BetaGal_gal-bd"/>
    <property type="match status" value="1"/>
</dbReference>
<evidence type="ECO:0000259" key="4">
    <source>
        <dbReference type="Pfam" id="PF21467"/>
    </source>
</evidence>
<name>A0A6G0YRE1_APHCR</name>
<dbReference type="InterPro" id="IPR008979">
    <property type="entry name" value="Galactose-bd-like_sf"/>
</dbReference>
<feature type="domain" description="Beta-galactosidase 1-like first all-beta" evidence="3">
    <location>
        <begin position="21"/>
        <end position="72"/>
    </location>
</feature>
<gene>
    <name evidence="5" type="ORF">FWK35_00027996</name>
</gene>
<feature type="non-terminal residue" evidence="5">
    <location>
        <position position="1"/>
    </location>
</feature>
<comment type="caution">
    <text evidence="5">The sequence shown here is derived from an EMBL/GenBank/DDBJ whole genome shotgun (WGS) entry which is preliminary data.</text>
</comment>
<accession>A0A6G0YRE1</accession>
<dbReference type="PANTHER" id="PTHR23421">
    <property type="entry name" value="BETA-GALACTOSIDASE RELATED"/>
    <property type="match status" value="1"/>
</dbReference>
<dbReference type="EMBL" id="VUJU01002760">
    <property type="protein sequence ID" value="KAF0760183.1"/>
    <property type="molecule type" value="Genomic_DNA"/>
</dbReference>
<evidence type="ECO:0000313" key="5">
    <source>
        <dbReference type="EMBL" id="KAF0760183.1"/>
    </source>
</evidence>
<dbReference type="InterPro" id="IPR048913">
    <property type="entry name" value="BetaGal_gal-bd"/>
</dbReference>
<keyword evidence="1" id="KW-0378">Hydrolase</keyword>
<dbReference type="Proteomes" id="UP000478052">
    <property type="component" value="Unassembled WGS sequence"/>
</dbReference>
<dbReference type="Gene3D" id="2.60.120.260">
    <property type="entry name" value="Galactose-binding domain-like"/>
    <property type="match status" value="2"/>
</dbReference>
<dbReference type="OrthoDB" id="1657402at2759"/>
<organism evidence="5 6">
    <name type="scientific">Aphis craccivora</name>
    <name type="common">Cowpea aphid</name>
    <dbReference type="NCBI Taxonomy" id="307492"/>
    <lineage>
        <taxon>Eukaryota</taxon>
        <taxon>Metazoa</taxon>
        <taxon>Ecdysozoa</taxon>
        <taxon>Arthropoda</taxon>
        <taxon>Hexapoda</taxon>
        <taxon>Insecta</taxon>
        <taxon>Pterygota</taxon>
        <taxon>Neoptera</taxon>
        <taxon>Paraneoptera</taxon>
        <taxon>Hemiptera</taxon>
        <taxon>Sternorrhyncha</taxon>
        <taxon>Aphidomorpha</taxon>
        <taxon>Aphidoidea</taxon>
        <taxon>Aphididae</taxon>
        <taxon>Aphidini</taxon>
        <taxon>Aphis</taxon>
        <taxon>Aphis</taxon>
    </lineage>
</organism>
<sequence length="232" mass="26288">PLVSIFEKVTQRIKPIESDVPLGFETMGINSGFVMYETILTNDQKEVTSPVNLTISTIRDQATIFLDRYSSKAKHSNRKSRKKINYRNSLEDRKGIFEPVKLGNHILGPWKMIAYPLNETSWFSTIEPRKSVVLPAFYKTTFTLPENLSEPLDTFLDPTGWKKGVAFVNGMNIGRYWPSVGPQITLYIPALFLIPYPGLNNIIMLELEGVPENLSISLVDKPNIYGKISQGY</sequence>
<evidence type="ECO:0000256" key="1">
    <source>
        <dbReference type="ARBA" id="ARBA00022801"/>
    </source>
</evidence>
<evidence type="ECO:0000259" key="3">
    <source>
        <dbReference type="Pfam" id="PF21317"/>
    </source>
</evidence>